<organism evidence="1 2">
    <name type="scientific">Uncinula necator</name>
    <name type="common">Grape powdery mildew</name>
    <dbReference type="NCBI Taxonomy" id="52586"/>
    <lineage>
        <taxon>Eukaryota</taxon>
        <taxon>Fungi</taxon>
        <taxon>Dikarya</taxon>
        <taxon>Ascomycota</taxon>
        <taxon>Pezizomycotina</taxon>
        <taxon>Leotiomycetes</taxon>
        <taxon>Erysiphales</taxon>
        <taxon>Erysiphaceae</taxon>
        <taxon>Erysiphe</taxon>
    </lineage>
</organism>
<name>A0A0B1P9F6_UNCNE</name>
<sequence>MRYKSWDVLLFPGPSKIPQQEFKTSCHVIPDLVANGLGQFEPLKFPVFHQELLSQSYWSPIDNLGRLRVVISEGFTRENGNQFERVKNVISFSFQHAPLDLLEKSSIAWPNASMWQQPTHIEIQQSRGCSPKYGENISEIRNQSSPLMLPDTKILDQQNLILSPKASNQDKNTLDDHLTEPTSSVLKNWNEGTADLFTFDYLQPDSLTHSFSLPVTEFLSGDNSLENICEGIFATPTVNIMEHEENISKEVDIIAPSKIMLCGFEDHELTMDENFYPTLDPDMFTVPKTENIGIAEYRADSESNITCSDSLSCKGKKYFSLTLPGSIEAVGSDNSSNPG</sequence>
<evidence type="ECO:0000313" key="1">
    <source>
        <dbReference type="EMBL" id="KHJ33606.1"/>
    </source>
</evidence>
<keyword evidence="2" id="KW-1185">Reference proteome</keyword>
<reference evidence="1 2" key="1">
    <citation type="journal article" date="2014" name="BMC Genomics">
        <title>Adaptive genomic structural variation in the grape powdery mildew pathogen, Erysiphe necator.</title>
        <authorList>
            <person name="Jones L."/>
            <person name="Riaz S."/>
            <person name="Morales-Cruz A."/>
            <person name="Amrine K.C."/>
            <person name="McGuire B."/>
            <person name="Gubler W.D."/>
            <person name="Walker M.A."/>
            <person name="Cantu D."/>
        </authorList>
    </citation>
    <scope>NUCLEOTIDE SEQUENCE [LARGE SCALE GENOMIC DNA]</scope>
    <source>
        <strain evidence="2">c</strain>
    </source>
</reference>
<dbReference type="EMBL" id="JNVN01001337">
    <property type="protein sequence ID" value="KHJ33606.1"/>
    <property type="molecule type" value="Genomic_DNA"/>
</dbReference>
<proteinExistence type="predicted"/>
<protein>
    <submittedName>
        <fullName evidence="1">Uncharacterized protein</fullName>
    </submittedName>
</protein>
<gene>
    <name evidence="1" type="ORF">EV44_g5451</name>
</gene>
<dbReference type="STRING" id="52586.A0A0B1P9F6"/>
<evidence type="ECO:0000313" key="2">
    <source>
        <dbReference type="Proteomes" id="UP000030854"/>
    </source>
</evidence>
<accession>A0A0B1P9F6</accession>
<dbReference type="HOGENOM" id="CLU_819380_0_0_1"/>
<comment type="caution">
    <text evidence="1">The sequence shown here is derived from an EMBL/GenBank/DDBJ whole genome shotgun (WGS) entry which is preliminary data.</text>
</comment>
<dbReference type="AlphaFoldDB" id="A0A0B1P9F6"/>
<dbReference type="Proteomes" id="UP000030854">
    <property type="component" value="Unassembled WGS sequence"/>
</dbReference>